<protein>
    <submittedName>
        <fullName evidence="1">Uncharacterized protein</fullName>
    </submittedName>
</protein>
<evidence type="ECO:0000313" key="2">
    <source>
        <dbReference type="EMBL" id="QJH97696.1"/>
    </source>
</evidence>
<evidence type="ECO:0000313" key="1">
    <source>
        <dbReference type="EMBL" id="QJA48784.1"/>
    </source>
</evidence>
<proteinExistence type="predicted"/>
<dbReference type="AlphaFoldDB" id="A0A6H1ZMK1"/>
<dbReference type="EMBL" id="MT144102">
    <property type="protein sequence ID" value="QJA48784.1"/>
    <property type="molecule type" value="Genomic_DNA"/>
</dbReference>
<reference evidence="1" key="1">
    <citation type="submission" date="2020-03" db="EMBL/GenBank/DDBJ databases">
        <title>The deep terrestrial virosphere.</title>
        <authorList>
            <person name="Holmfeldt K."/>
            <person name="Nilsson E."/>
            <person name="Simone D."/>
            <person name="Lopez-Fernandez M."/>
            <person name="Wu X."/>
            <person name="de Brujin I."/>
            <person name="Lundin D."/>
            <person name="Andersson A."/>
            <person name="Bertilsson S."/>
            <person name="Dopson M."/>
        </authorList>
    </citation>
    <scope>NUCLEOTIDE SEQUENCE</scope>
    <source>
        <strain evidence="1">TM448A01148</strain>
        <strain evidence="2">TM448B01063</strain>
    </source>
</reference>
<gene>
    <name evidence="1" type="ORF">TM448A01148_0017</name>
    <name evidence="2" type="ORF">TM448B01063_0015</name>
</gene>
<name>A0A6H1ZMK1_9ZZZZ</name>
<dbReference type="EMBL" id="MT144697">
    <property type="protein sequence ID" value="QJH97696.1"/>
    <property type="molecule type" value="Genomic_DNA"/>
</dbReference>
<sequence>MSSASDPVLNARMTARTLSEFARRIRGDDPQSVRLRLALNGLSKALATCSDVPSIDQSIAILELVVAELERTS</sequence>
<organism evidence="1">
    <name type="scientific">viral metagenome</name>
    <dbReference type="NCBI Taxonomy" id="1070528"/>
    <lineage>
        <taxon>unclassified sequences</taxon>
        <taxon>metagenomes</taxon>
        <taxon>organismal metagenomes</taxon>
    </lineage>
</organism>
<accession>A0A6H1ZMK1</accession>